<protein>
    <recommendedName>
        <fullName evidence="12">Innexin</fullName>
    </recommendedName>
</protein>
<accession>A0A0N4VPD8</accession>
<keyword evidence="7" id="KW-0965">Cell junction</keyword>
<dbReference type="WBParaSite" id="EVEC_0001286701-mRNA-1">
    <property type="protein sequence ID" value="EVEC_0001286701-mRNA-1"/>
    <property type="gene ID" value="EVEC_0001286701"/>
</dbReference>
<keyword evidence="9 12" id="KW-0406">Ion transport</keyword>
<comment type="caution">
    <text evidence="12">Lacks conserved residue(s) required for the propagation of feature annotation.</text>
</comment>
<gene>
    <name evidence="12" type="primary">inx</name>
    <name evidence="14" type="ORF">EVEC_LOCUS12037</name>
</gene>
<evidence type="ECO:0000256" key="9">
    <source>
        <dbReference type="ARBA" id="ARBA00023065"/>
    </source>
</evidence>
<evidence type="ECO:0000256" key="3">
    <source>
        <dbReference type="ARBA" id="ARBA00022448"/>
    </source>
</evidence>
<keyword evidence="5 12" id="KW-0812">Transmembrane</keyword>
<dbReference type="OrthoDB" id="5867527at2759"/>
<dbReference type="EMBL" id="UXUI01013297">
    <property type="protein sequence ID" value="VDD97286.1"/>
    <property type="molecule type" value="Genomic_DNA"/>
</dbReference>
<dbReference type="GO" id="GO:0005921">
    <property type="term" value="C:gap junction"/>
    <property type="evidence" value="ECO:0007669"/>
    <property type="project" value="UniProtKB-SubCell"/>
</dbReference>
<proteinExistence type="inferred from homology"/>
<evidence type="ECO:0000256" key="1">
    <source>
        <dbReference type="ARBA" id="ARBA00004610"/>
    </source>
</evidence>
<dbReference type="GO" id="GO:0005243">
    <property type="term" value="F:gap junction channel activity"/>
    <property type="evidence" value="ECO:0007669"/>
    <property type="project" value="TreeGrafter"/>
</dbReference>
<feature type="transmembrane region" description="Helical" evidence="12">
    <location>
        <begin position="21"/>
        <end position="41"/>
    </location>
</feature>
<evidence type="ECO:0000256" key="11">
    <source>
        <dbReference type="ARBA" id="ARBA00023303"/>
    </source>
</evidence>
<keyword evidence="8 12" id="KW-1133">Transmembrane helix</keyword>
<evidence type="ECO:0000256" key="5">
    <source>
        <dbReference type="ARBA" id="ARBA00022692"/>
    </source>
</evidence>
<dbReference type="AlphaFoldDB" id="A0A0N4VPD8"/>
<organism evidence="16">
    <name type="scientific">Enterobius vermicularis</name>
    <name type="common">Human pinworm</name>
    <dbReference type="NCBI Taxonomy" id="51028"/>
    <lineage>
        <taxon>Eukaryota</taxon>
        <taxon>Metazoa</taxon>
        <taxon>Ecdysozoa</taxon>
        <taxon>Nematoda</taxon>
        <taxon>Chromadorea</taxon>
        <taxon>Rhabditida</taxon>
        <taxon>Spirurina</taxon>
        <taxon>Oxyuridomorpha</taxon>
        <taxon>Oxyuroidea</taxon>
        <taxon>Oxyuridae</taxon>
        <taxon>Enterobius</taxon>
    </lineage>
</organism>
<dbReference type="GO" id="GO:0034220">
    <property type="term" value="P:monoatomic ion transmembrane transport"/>
    <property type="evidence" value="ECO:0007669"/>
    <property type="project" value="UniProtKB-KW"/>
</dbReference>
<comment type="similarity">
    <text evidence="12">Belongs to the pannexin family.</text>
</comment>
<sequence>MKTKLADRIMQTKPKILLSLIIYKCKLNFGITVVKTSALPVDKLSSFLSIQTGPLIVKSPLIVIIPIAANPLFLFFFFSMRYKLEKKTELIKLQGSEWRESGKFPRVTLCDFEIRVVGNVHRHTVQCVLVINMFTEKIFVFLWLWLFLLSLATLINLIVWTFSLVFTNWRHAFITKFLECESEDTYRFVQNFLRPDGVFLLHMICAHAGSIMCARLTESLWVKFLQRNGKMVPPYDRQKSAENLPVVKEISKSRSSAEPSWHEPSLPPPMPILATTPHLIPDNDYDDNNNSNKMLLEKALFFVKNVSLMNVAENHQFYLMYSNS</sequence>
<comment type="subcellular location">
    <subcellularLocation>
        <location evidence="1">Cell junction</location>
        <location evidence="1">Gap junction</location>
    </subcellularLocation>
    <subcellularLocation>
        <location evidence="2 12">Cell membrane</location>
        <topology evidence="2 12">Multi-pass membrane protein</topology>
    </subcellularLocation>
</comment>
<evidence type="ECO:0000313" key="15">
    <source>
        <dbReference type="Proteomes" id="UP000274131"/>
    </source>
</evidence>
<keyword evidence="15" id="KW-1185">Reference proteome</keyword>
<evidence type="ECO:0000256" key="7">
    <source>
        <dbReference type="ARBA" id="ARBA00022949"/>
    </source>
</evidence>
<reference evidence="16" key="1">
    <citation type="submission" date="2017-02" db="UniProtKB">
        <authorList>
            <consortium name="WormBaseParasite"/>
        </authorList>
    </citation>
    <scope>IDENTIFICATION</scope>
</reference>
<dbReference type="InterPro" id="IPR000990">
    <property type="entry name" value="Innexin"/>
</dbReference>
<evidence type="ECO:0000256" key="13">
    <source>
        <dbReference type="SAM" id="MobiDB-lite"/>
    </source>
</evidence>
<feature type="region of interest" description="Disordered" evidence="13">
    <location>
        <begin position="254"/>
        <end position="273"/>
    </location>
</feature>
<evidence type="ECO:0000256" key="2">
    <source>
        <dbReference type="ARBA" id="ARBA00004651"/>
    </source>
</evidence>
<evidence type="ECO:0000313" key="14">
    <source>
        <dbReference type="EMBL" id="VDD97286.1"/>
    </source>
</evidence>
<dbReference type="PRINTS" id="PR01262">
    <property type="entry name" value="INNEXIN"/>
</dbReference>
<keyword evidence="10 12" id="KW-0472">Membrane</keyword>
<evidence type="ECO:0000256" key="6">
    <source>
        <dbReference type="ARBA" id="ARBA00022868"/>
    </source>
</evidence>
<dbReference type="Proteomes" id="UP000274131">
    <property type="component" value="Unassembled WGS sequence"/>
</dbReference>
<evidence type="ECO:0000256" key="12">
    <source>
        <dbReference type="RuleBase" id="RU010713"/>
    </source>
</evidence>
<dbReference type="STRING" id="51028.A0A0N4VPD8"/>
<dbReference type="PANTHER" id="PTHR11893:SF25">
    <property type="entry name" value="INNEXIN"/>
    <property type="match status" value="1"/>
</dbReference>
<evidence type="ECO:0000256" key="8">
    <source>
        <dbReference type="ARBA" id="ARBA00022989"/>
    </source>
</evidence>
<dbReference type="PANTHER" id="PTHR11893">
    <property type="entry name" value="INNEXIN"/>
    <property type="match status" value="1"/>
</dbReference>
<evidence type="ECO:0000256" key="4">
    <source>
        <dbReference type="ARBA" id="ARBA00022475"/>
    </source>
</evidence>
<keyword evidence="4" id="KW-1003">Cell membrane</keyword>
<name>A0A0N4VPD8_ENTVE</name>
<dbReference type="GO" id="GO:0005886">
    <property type="term" value="C:plasma membrane"/>
    <property type="evidence" value="ECO:0007669"/>
    <property type="project" value="UniProtKB-SubCell"/>
</dbReference>
<keyword evidence="3 12" id="KW-0813">Transport</keyword>
<keyword evidence="6" id="KW-0303">Gap junction</keyword>
<reference evidence="14 15" key="2">
    <citation type="submission" date="2018-10" db="EMBL/GenBank/DDBJ databases">
        <authorList>
            <consortium name="Pathogen Informatics"/>
        </authorList>
    </citation>
    <scope>NUCLEOTIDE SEQUENCE [LARGE SCALE GENOMIC DNA]</scope>
</reference>
<comment type="function">
    <text evidence="12">Structural component of the gap junctions.</text>
</comment>
<feature type="transmembrane region" description="Helical" evidence="12">
    <location>
        <begin position="61"/>
        <end position="78"/>
    </location>
</feature>
<dbReference type="PROSITE" id="PS51013">
    <property type="entry name" value="PANNEXIN"/>
    <property type="match status" value="1"/>
</dbReference>
<dbReference type="Pfam" id="PF00876">
    <property type="entry name" value="Innexin"/>
    <property type="match status" value="1"/>
</dbReference>
<keyword evidence="11 12" id="KW-0407">Ion channel</keyword>
<feature type="transmembrane region" description="Helical" evidence="12">
    <location>
        <begin position="138"/>
        <end position="162"/>
    </location>
</feature>
<evidence type="ECO:0000256" key="10">
    <source>
        <dbReference type="ARBA" id="ARBA00023136"/>
    </source>
</evidence>
<evidence type="ECO:0000313" key="16">
    <source>
        <dbReference type="WBParaSite" id="EVEC_0001286701-mRNA-1"/>
    </source>
</evidence>